<dbReference type="GO" id="GO:0051539">
    <property type="term" value="F:4 iron, 4 sulfur cluster binding"/>
    <property type="evidence" value="ECO:0007669"/>
    <property type="project" value="UniProtKB-KW"/>
</dbReference>
<organism evidence="3 4">
    <name type="scientific">Polarella glacialis</name>
    <name type="common">Dinoflagellate</name>
    <dbReference type="NCBI Taxonomy" id="89957"/>
    <lineage>
        <taxon>Eukaryota</taxon>
        <taxon>Sar</taxon>
        <taxon>Alveolata</taxon>
        <taxon>Dinophyceae</taxon>
        <taxon>Suessiales</taxon>
        <taxon>Suessiaceae</taxon>
        <taxon>Polarella</taxon>
    </lineage>
</organism>
<gene>
    <name evidence="3" type="ORF">PGLA1383_LOCUS35545</name>
</gene>
<name>A0A813G5C6_POLGL</name>
<proteinExistence type="predicted"/>
<keyword evidence="2" id="KW-0479">Metal-binding</keyword>
<keyword evidence="4" id="KW-1185">Reference proteome</keyword>
<comment type="cofactor">
    <cofactor evidence="1">
        <name>[4Fe-4S] cluster</name>
        <dbReference type="ChEBI" id="CHEBI:49883"/>
    </cofactor>
</comment>
<evidence type="ECO:0000256" key="2">
    <source>
        <dbReference type="ARBA" id="ARBA00022485"/>
    </source>
</evidence>
<accession>A0A813G5C6</accession>
<evidence type="ECO:0000256" key="1">
    <source>
        <dbReference type="ARBA" id="ARBA00001966"/>
    </source>
</evidence>
<sequence>DSSAELNADEFFESQIQARTLPLRSKVEHFNLLWSRESRQRPRILGLANGAAFSRPMVRQALARIPGLRAIVVVCDPLGRLEKDFMRLSYCGAVENGNVPSSLRRDGSECAKSMADVLQMPEWFEITNMAYHLADLRILFGKRLILLHQQVLRTSPRLAYNGLALILGATEPFPTEAEFRRYNHLAGHRTDLCRNATLVRELKEALDQEYVVIERSLTFEGLNVGRQCQANPANSSFLALGEFVKERWQLPKEQAMPLMTYQDEERDECSSASSEIPVAKRLFELEVMVQQLFVSRKDSEFTAVLELKVELRGPVWKLLGSRNQQVTFGQYLQPTKRHMKVTRYVTPAEFDQWKVEGEALGLHVQSGPMVRSSYKAGEFFKERLAKQATKRGESINAKGGVRPAEVSAIQMGLSQGA</sequence>
<protein>
    <submittedName>
        <fullName evidence="3">Uncharacterized protein</fullName>
    </submittedName>
</protein>
<evidence type="ECO:0000313" key="4">
    <source>
        <dbReference type="Proteomes" id="UP000654075"/>
    </source>
</evidence>
<dbReference type="PANTHER" id="PTHR10949:SF0">
    <property type="entry name" value="LIPOYL SYNTHASE, MITOCHONDRIAL"/>
    <property type="match status" value="1"/>
</dbReference>
<dbReference type="Proteomes" id="UP000654075">
    <property type="component" value="Unassembled WGS sequence"/>
</dbReference>
<keyword evidence="2" id="KW-0004">4Fe-4S</keyword>
<dbReference type="InterPro" id="IPR003698">
    <property type="entry name" value="Lipoyl_synth"/>
</dbReference>
<evidence type="ECO:0000313" key="3">
    <source>
        <dbReference type="EMBL" id="CAE8617888.1"/>
    </source>
</evidence>
<dbReference type="AlphaFoldDB" id="A0A813G5C6"/>
<keyword evidence="2" id="KW-0411">Iron-sulfur</keyword>
<keyword evidence="2" id="KW-0408">Iron</keyword>
<dbReference type="PANTHER" id="PTHR10949">
    <property type="entry name" value="LIPOYL SYNTHASE"/>
    <property type="match status" value="1"/>
</dbReference>
<dbReference type="GO" id="GO:0016992">
    <property type="term" value="F:lipoate synthase activity"/>
    <property type="evidence" value="ECO:0007669"/>
    <property type="project" value="InterPro"/>
</dbReference>
<dbReference type="EMBL" id="CAJNNV010026320">
    <property type="protein sequence ID" value="CAE8617888.1"/>
    <property type="molecule type" value="Genomic_DNA"/>
</dbReference>
<feature type="non-terminal residue" evidence="3">
    <location>
        <position position="417"/>
    </location>
</feature>
<dbReference type="OrthoDB" id="414100at2759"/>
<reference evidence="3" key="1">
    <citation type="submission" date="2021-02" db="EMBL/GenBank/DDBJ databases">
        <authorList>
            <person name="Dougan E. K."/>
            <person name="Rhodes N."/>
            <person name="Thang M."/>
            <person name="Chan C."/>
        </authorList>
    </citation>
    <scope>NUCLEOTIDE SEQUENCE</scope>
</reference>
<comment type="caution">
    <text evidence="3">The sequence shown here is derived from an EMBL/GenBank/DDBJ whole genome shotgun (WGS) entry which is preliminary data.</text>
</comment>